<dbReference type="HOGENOM" id="CLU_1593731_0_0_7"/>
<evidence type="ECO:0000313" key="1">
    <source>
        <dbReference type="EMBL" id="ABK19246.1"/>
    </source>
</evidence>
<dbReference type="Proteomes" id="UP000001784">
    <property type="component" value="Chromosome"/>
</dbReference>
<dbReference type="AlphaFoldDB" id="A0LP94"/>
<organism evidence="1 2">
    <name type="scientific">Syntrophobacter fumaroxidans (strain DSM 10017 / MPOB)</name>
    <dbReference type="NCBI Taxonomy" id="335543"/>
    <lineage>
        <taxon>Bacteria</taxon>
        <taxon>Pseudomonadati</taxon>
        <taxon>Thermodesulfobacteriota</taxon>
        <taxon>Syntrophobacteria</taxon>
        <taxon>Syntrophobacterales</taxon>
        <taxon>Syntrophobacteraceae</taxon>
        <taxon>Syntrophobacter</taxon>
    </lineage>
</organism>
<accession>A0LP94</accession>
<reference evidence="1 2" key="1">
    <citation type="submission" date="2006-10" db="EMBL/GenBank/DDBJ databases">
        <title>Complete sequence of Syntrophobacter fumaroxidans MPOB.</title>
        <authorList>
            <consortium name="US DOE Joint Genome Institute"/>
            <person name="Copeland A."/>
            <person name="Lucas S."/>
            <person name="Lapidus A."/>
            <person name="Barry K."/>
            <person name="Detter J.C."/>
            <person name="Glavina del Rio T."/>
            <person name="Hammon N."/>
            <person name="Israni S."/>
            <person name="Pitluck S."/>
            <person name="Goltsman E.G."/>
            <person name="Martinez M."/>
            <person name="Schmutz J."/>
            <person name="Larimer F."/>
            <person name="Land M."/>
            <person name="Hauser L."/>
            <person name="Kyrpides N."/>
            <person name="Kim E."/>
            <person name="Boone D.R."/>
            <person name="Brockman F."/>
            <person name="Culley D."/>
            <person name="Ferry J."/>
            <person name="Gunsalus R."/>
            <person name="McInerney M.J."/>
            <person name="Morrison M."/>
            <person name="Plugge C."/>
            <person name="Rohlin L."/>
            <person name="Scholten J."/>
            <person name="Sieber J."/>
            <person name="Stams A.J.M."/>
            <person name="Worm P."/>
            <person name="Henstra A.M."/>
            <person name="Richardson P."/>
        </authorList>
    </citation>
    <scope>NUCLEOTIDE SEQUENCE [LARGE SCALE GENOMIC DNA]</scope>
    <source>
        <strain evidence="2">DSM 10017 / MPOB</strain>
    </source>
</reference>
<dbReference type="EMBL" id="CP000478">
    <property type="protein sequence ID" value="ABK19246.1"/>
    <property type="molecule type" value="Genomic_DNA"/>
</dbReference>
<name>A0LP94_SYNFM</name>
<protein>
    <submittedName>
        <fullName evidence="1">Uncharacterized protein</fullName>
    </submittedName>
</protein>
<dbReference type="KEGG" id="sfu:Sfum_3576"/>
<evidence type="ECO:0000313" key="2">
    <source>
        <dbReference type="Proteomes" id="UP000001784"/>
    </source>
</evidence>
<sequence length="167" mass="18125">MDGTPHGPSMISVLRAARPASGFRPIIDKVDKIVNIFVNKNMCRFPFYQESISHSSNDEGTPKYGSRRIFVKDYSRDHENEGGLGLARAIAGGRLGYAAARPRHLLSQSLEAAARSHGTRPAPQSAHGIRHARGANSMAGSLTSLRSAFVSLRPMAVRGNGELRFAR</sequence>
<gene>
    <name evidence="1" type="ordered locus">Sfum_3576</name>
</gene>
<keyword evidence="2" id="KW-1185">Reference proteome</keyword>
<proteinExistence type="predicted"/>
<dbReference type="InParanoid" id="A0LP94"/>